<name>A0A8S9HS66_BRACR</name>
<evidence type="ECO:0000313" key="2">
    <source>
        <dbReference type="Proteomes" id="UP000712281"/>
    </source>
</evidence>
<reference evidence="1" key="1">
    <citation type="submission" date="2019-12" db="EMBL/GenBank/DDBJ databases">
        <title>Genome sequencing and annotation of Brassica cretica.</title>
        <authorList>
            <person name="Studholme D.J."/>
            <person name="Sarris P.F."/>
        </authorList>
    </citation>
    <scope>NUCLEOTIDE SEQUENCE</scope>
    <source>
        <strain evidence="1">PFS-001/15</strain>
        <tissue evidence="1">Leaf</tissue>
    </source>
</reference>
<sequence>MHLVVFSLNNRVVGEAFNIMFQLRGNEVIIKVAALAERGEFSLTHEIFSLGMLFAGNLSQLMLSSGKRVEEDSYSQGRHGLMNDRSHQVGRMISSVLSETLVQSRAKRFPSSVSSKIFGVVSLVEPKKYLGARASSLGSGEVFKVKDVYGFGSLRSTNSHLSPFHQTVERFWSGRIRDRVVKKITSTLVIFKSSYSYSLESGELRSLDVSSIQISSSRGLFLRFVLRPSSVDNRFDASVRLATFLVLGDHLTGPELGRSGYQNSSSASCGLRTLSEKFGETNYFYQ</sequence>
<accession>A0A8S9HS66</accession>
<gene>
    <name evidence="1" type="ORF">F2Q68_00016597</name>
</gene>
<proteinExistence type="predicted"/>
<protein>
    <submittedName>
        <fullName evidence="1">Uncharacterized protein</fullName>
    </submittedName>
</protein>
<dbReference type="EMBL" id="QGKW02001940">
    <property type="protein sequence ID" value="KAF2559662.1"/>
    <property type="molecule type" value="Genomic_DNA"/>
</dbReference>
<evidence type="ECO:0000313" key="1">
    <source>
        <dbReference type="EMBL" id="KAF2559662.1"/>
    </source>
</evidence>
<dbReference type="AlphaFoldDB" id="A0A8S9HS66"/>
<comment type="caution">
    <text evidence="1">The sequence shown here is derived from an EMBL/GenBank/DDBJ whole genome shotgun (WGS) entry which is preliminary data.</text>
</comment>
<dbReference type="Proteomes" id="UP000712281">
    <property type="component" value="Unassembled WGS sequence"/>
</dbReference>
<organism evidence="1 2">
    <name type="scientific">Brassica cretica</name>
    <name type="common">Mustard</name>
    <dbReference type="NCBI Taxonomy" id="69181"/>
    <lineage>
        <taxon>Eukaryota</taxon>
        <taxon>Viridiplantae</taxon>
        <taxon>Streptophyta</taxon>
        <taxon>Embryophyta</taxon>
        <taxon>Tracheophyta</taxon>
        <taxon>Spermatophyta</taxon>
        <taxon>Magnoliopsida</taxon>
        <taxon>eudicotyledons</taxon>
        <taxon>Gunneridae</taxon>
        <taxon>Pentapetalae</taxon>
        <taxon>rosids</taxon>
        <taxon>malvids</taxon>
        <taxon>Brassicales</taxon>
        <taxon>Brassicaceae</taxon>
        <taxon>Brassiceae</taxon>
        <taxon>Brassica</taxon>
    </lineage>
</organism>